<accession>A0A8B7CB24</accession>
<feature type="domain" description="Ubiquitin-like" evidence="4">
    <location>
        <begin position="61"/>
        <end position="131"/>
    </location>
</feature>
<proteinExistence type="predicted"/>
<dbReference type="AlphaFoldDB" id="A0A8B7CB24"/>
<evidence type="ECO:0000259" key="4">
    <source>
        <dbReference type="PROSITE" id="PS50053"/>
    </source>
</evidence>
<dbReference type="InterPro" id="IPR029071">
    <property type="entry name" value="Ubiquitin-like_domsf"/>
</dbReference>
<dbReference type="FunFam" id="3.10.20.90:FF:000298">
    <property type="entry name" value="BAG family molecular chaperone regulator 1"/>
    <property type="match status" value="1"/>
</dbReference>
<dbReference type="OrthoDB" id="417450at2759"/>
<dbReference type="KEGG" id="pda:103711137"/>
<dbReference type="InterPro" id="IPR036533">
    <property type="entry name" value="BAG_dom_sf"/>
</dbReference>
<dbReference type="SUPFAM" id="SSF63491">
    <property type="entry name" value="BAG domain"/>
    <property type="match status" value="1"/>
</dbReference>
<dbReference type="Pfam" id="PF00240">
    <property type="entry name" value="ubiquitin"/>
    <property type="match status" value="1"/>
</dbReference>
<name>A0A8B7CB24_PHODC</name>
<evidence type="ECO:0000313" key="6">
    <source>
        <dbReference type="Proteomes" id="UP000228380"/>
    </source>
</evidence>
<dbReference type="GO" id="GO:0051087">
    <property type="term" value="F:protein-folding chaperone binding"/>
    <property type="evidence" value="ECO:0007669"/>
    <property type="project" value="InterPro"/>
</dbReference>
<dbReference type="PROSITE" id="PS50053">
    <property type="entry name" value="UBIQUITIN_2"/>
    <property type="match status" value="1"/>
</dbReference>
<dbReference type="Gene3D" id="1.20.58.120">
    <property type="entry name" value="BAG domain"/>
    <property type="match status" value="1"/>
</dbReference>
<comment type="function">
    <text evidence="2">Co-chaperone that regulates diverse cellular pathways, such as programmed cell death and stress responses.</text>
</comment>
<feature type="domain" description="BAG" evidence="5">
    <location>
        <begin position="156"/>
        <end position="234"/>
    </location>
</feature>
<dbReference type="PANTHER" id="PTHR12329">
    <property type="entry name" value="BCL2-ASSOCIATED ATHANOGENE"/>
    <property type="match status" value="1"/>
</dbReference>
<dbReference type="SMART" id="SM00264">
    <property type="entry name" value="BAG"/>
    <property type="match status" value="1"/>
</dbReference>
<dbReference type="GO" id="GO:0005737">
    <property type="term" value="C:cytoplasm"/>
    <property type="evidence" value="ECO:0007669"/>
    <property type="project" value="TreeGrafter"/>
</dbReference>
<dbReference type="Proteomes" id="UP000228380">
    <property type="component" value="Chromosome 5"/>
</dbReference>
<evidence type="ECO:0000256" key="3">
    <source>
        <dbReference type="SAM" id="MobiDB-lite"/>
    </source>
</evidence>
<dbReference type="PANTHER" id="PTHR12329:SF11">
    <property type="entry name" value="BAG FAMILY MOLECULAR CHAPERONE REGULATOR 1"/>
    <property type="match status" value="1"/>
</dbReference>
<evidence type="ECO:0000256" key="1">
    <source>
        <dbReference type="ARBA" id="ARBA00023186"/>
    </source>
</evidence>
<dbReference type="InterPro" id="IPR000626">
    <property type="entry name" value="Ubiquitin-like_dom"/>
</dbReference>
<dbReference type="InterPro" id="IPR039773">
    <property type="entry name" value="BAG_chaperone_regulator"/>
</dbReference>
<gene>
    <name evidence="7" type="primary">LOC103711137</name>
</gene>
<keyword evidence="6" id="KW-1185">Reference proteome</keyword>
<reference evidence="6" key="1">
    <citation type="journal article" date="2019" name="Nat. Commun.">
        <title>Genome-wide association mapping of date palm fruit traits.</title>
        <authorList>
            <person name="Hazzouri K.M."/>
            <person name="Gros-Balthazard M."/>
            <person name="Flowers J.M."/>
            <person name="Copetti D."/>
            <person name="Lemansour A."/>
            <person name="Lebrun M."/>
            <person name="Masmoudi K."/>
            <person name="Ferrand S."/>
            <person name="Dhar M.I."/>
            <person name="Fresquez Z.A."/>
            <person name="Rosas U."/>
            <person name="Zhang J."/>
            <person name="Talag J."/>
            <person name="Lee S."/>
            <person name="Kudrna D."/>
            <person name="Powell R.F."/>
            <person name="Leitch I.J."/>
            <person name="Krueger R.R."/>
            <person name="Wing R.A."/>
            <person name="Amiri K.M.A."/>
            <person name="Purugganan M.D."/>
        </authorList>
    </citation>
    <scope>NUCLEOTIDE SEQUENCE [LARGE SCALE GENOMIC DNA]</scope>
    <source>
        <strain evidence="6">cv. Khalas</strain>
    </source>
</reference>
<sequence>MMSTRRKGMAPAKAKPAFIPVIESPTTAAAATVGEWEVRPGGMLVQKRDPDFAAAAAAPVPTIRVRVKFGAVYHEIYLSSQATFGELKKLLSARTGLHPQDQKLIYKNKERDSNAYLDVSGVKDGSKMVVVEDAAAQAKRFLEMRRQARIEKASKSISRISLEVDKLAPQVSALETVISKGGKVPEKDVLSLIELLMTQLVKLDGVVADGDLKLQRRMQERRVQKYVETLDVLKMENAMPRAANEQMPARQPQKQQPKKQAPPSVVVTTKWETFDSLFSPTAVASTATSTSGSSTASSAPTPKFDWELF</sequence>
<feature type="region of interest" description="Disordered" evidence="3">
    <location>
        <begin position="282"/>
        <end position="309"/>
    </location>
</feature>
<dbReference type="RefSeq" id="XP_008795379.1">
    <property type="nucleotide sequence ID" value="XM_008797157.4"/>
</dbReference>
<dbReference type="GeneID" id="103711137"/>
<feature type="compositionally biased region" description="Low complexity" evidence="3">
    <location>
        <begin position="282"/>
        <end position="302"/>
    </location>
</feature>
<dbReference type="PROSITE" id="PS51035">
    <property type="entry name" value="BAG"/>
    <property type="match status" value="1"/>
</dbReference>
<evidence type="ECO:0000259" key="5">
    <source>
        <dbReference type="PROSITE" id="PS51035"/>
    </source>
</evidence>
<dbReference type="Gene3D" id="3.10.20.90">
    <property type="entry name" value="Phosphatidylinositol 3-kinase Catalytic Subunit, Chain A, domain 1"/>
    <property type="match status" value="1"/>
</dbReference>
<evidence type="ECO:0000313" key="7">
    <source>
        <dbReference type="RefSeq" id="XP_008795379.1"/>
    </source>
</evidence>
<organism evidence="6 7">
    <name type="scientific">Phoenix dactylifera</name>
    <name type="common">Date palm</name>
    <dbReference type="NCBI Taxonomy" id="42345"/>
    <lineage>
        <taxon>Eukaryota</taxon>
        <taxon>Viridiplantae</taxon>
        <taxon>Streptophyta</taxon>
        <taxon>Embryophyta</taxon>
        <taxon>Tracheophyta</taxon>
        <taxon>Spermatophyta</taxon>
        <taxon>Magnoliopsida</taxon>
        <taxon>Liliopsida</taxon>
        <taxon>Arecaceae</taxon>
        <taxon>Coryphoideae</taxon>
        <taxon>Phoeniceae</taxon>
        <taxon>Phoenix</taxon>
    </lineage>
</organism>
<reference evidence="7" key="2">
    <citation type="submission" date="2025-08" db="UniProtKB">
        <authorList>
            <consortium name="RefSeq"/>
        </authorList>
    </citation>
    <scope>IDENTIFICATION</scope>
    <source>
        <tissue evidence="7">Young leaves</tissue>
    </source>
</reference>
<feature type="region of interest" description="Disordered" evidence="3">
    <location>
        <begin position="243"/>
        <end position="265"/>
    </location>
</feature>
<evidence type="ECO:0000256" key="2">
    <source>
        <dbReference type="ARBA" id="ARBA00058673"/>
    </source>
</evidence>
<keyword evidence="1" id="KW-0143">Chaperone</keyword>
<protein>
    <submittedName>
        <fullName evidence="7">BAG family molecular chaperone regulator 1</fullName>
    </submittedName>
</protein>
<feature type="compositionally biased region" description="Low complexity" evidence="3">
    <location>
        <begin position="248"/>
        <end position="263"/>
    </location>
</feature>
<dbReference type="Pfam" id="PF02179">
    <property type="entry name" value="BAG"/>
    <property type="match status" value="1"/>
</dbReference>
<dbReference type="SUPFAM" id="SSF54236">
    <property type="entry name" value="Ubiquitin-like"/>
    <property type="match status" value="1"/>
</dbReference>
<dbReference type="InterPro" id="IPR003103">
    <property type="entry name" value="BAG_domain"/>
</dbReference>
<dbReference type="GO" id="GO:0050821">
    <property type="term" value="P:protein stabilization"/>
    <property type="evidence" value="ECO:0007669"/>
    <property type="project" value="TreeGrafter"/>
</dbReference>
<dbReference type="GO" id="GO:0000774">
    <property type="term" value="F:adenyl-nucleotide exchange factor activity"/>
    <property type="evidence" value="ECO:0007669"/>
    <property type="project" value="TreeGrafter"/>
</dbReference>